<feature type="chain" id="PRO_5045936417" description="Flagellar L-ring protein" evidence="8">
    <location>
        <begin position="22"/>
        <end position="230"/>
    </location>
</feature>
<comment type="subunit">
    <text evidence="7">The basal body constitutes a major portion of the flagellar organelle and consists of four rings (L,P,S, and M) mounted on a central rod.</text>
</comment>
<keyword evidence="5 7" id="KW-0975">Bacterial flagellum</keyword>
<comment type="similarity">
    <text evidence="2 7">Belongs to the FlgH family.</text>
</comment>
<feature type="signal peptide" evidence="8">
    <location>
        <begin position="1"/>
        <end position="21"/>
    </location>
</feature>
<comment type="function">
    <text evidence="1 7">Assembles around the rod to form the L-ring and probably protects the motor/basal body from shearing forces during rotation.</text>
</comment>
<keyword evidence="3 7" id="KW-0732">Signal</keyword>
<evidence type="ECO:0000256" key="8">
    <source>
        <dbReference type="SAM" id="SignalP"/>
    </source>
</evidence>
<organism evidence="9 10">
    <name type="scientific">Taurinivorans muris</name>
    <dbReference type="NCBI Taxonomy" id="2787751"/>
    <lineage>
        <taxon>Bacteria</taxon>
        <taxon>Pseudomonadati</taxon>
        <taxon>Thermodesulfobacteriota</taxon>
        <taxon>Desulfovibrionia</taxon>
        <taxon>Desulfovibrionales</taxon>
        <taxon>Desulfovibrionaceae</taxon>
        <taxon>Taurinivorans</taxon>
    </lineage>
</organism>
<protein>
    <recommendedName>
        <fullName evidence="7">Flagellar L-ring protein</fullName>
    </recommendedName>
    <alternativeName>
        <fullName evidence="7">Basal body L-ring protein</fullName>
    </alternativeName>
</protein>
<keyword evidence="9" id="KW-0969">Cilium</keyword>
<reference evidence="9" key="1">
    <citation type="submission" date="2020-12" db="EMBL/GenBank/DDBJ databases">
        <title>Taurinivorans muris gen. nov., sp. nov., fundamental and realized metabolic niche of a ubiquitous sulfidogenic bacterium in the murine intestine.</title>
        <authorList>
            <person name="Ye H."/>
            <person name="Hanson B.T."/>
            <person name="Loy A."/>
        </authorList>
    </citation>
    <scope>NUCLEOTIDE SEQUENCE</scope>
    <source>
        <strain evidence="9">LT0009</strain>
    </source>
</reference>
<evidence type="ECO:0000313" key="9">
    <source>
        <dbReference type="EMBL" id="UWX05538.1"/>
    </source>
</evidence>
<evidence type="ECO:0000256" key="3">
    <source>
        <dbReference type="ARBA" id="ARBA00022729"/>
    </source>
</evidence>
<evidence type="ECO:0000313" key="10">
    <source>
        <dbReference type="Proteomes" id="UP001058120"/>
    </source>
</evidence>
<proteinExistence type="inferred from homology"/>
<keyword evidence="4 7" id="KW-0472">Membrane</keyword>
<comment type="subcellular location">
    <subcellularLocation>
        <location evidence="7">Cell outer membrane</location>
        <topology evidence="7">Lipid-anchor</topology>
    </subcellularLocation>
    <subcellularLocation>
        <location evidence="7">Bacterial flagellum basal body</location>
    </subcellularLocation>
</comment>
<evidence type="ECO:0000256" key="6">
    <source>
        <dbReference type="ARBA" id="ARBA00023237"/>
    </source>
</evidence>
<keyword evidence="10" id="KW-1185">Reference proteome</keyword>
<dbReference type="PANTHER" id="PTHR34933">
    <property type="entry name" value="FLAGELLAR L-RING PROTEIN"/>
    <property type="match status" value="1"/>
</dbReference>
<keyword evidence="9" id="KW-0966">Cell projection</keyword>
<sequence>MKKHIFCVAAMGMVFMAGCTASREAPVVTQPVMQPITYQEPAPAYDNPGSLYNPNQYRSIYEDGRARRVGDIVTINVVEQQSGSQEVTTDATRTNTTSASIAALGKRKSLFGIPIGAETPIFEGSSSSDLQGDAESTRNSSITATLAARVINVLPDGNLQIEAVREITLNDETQFMVVTGIIRARDIAANNTIASTQIANAKIEYYGRGVLSQKQKPGWLSRFLEMVSPF</sequence>
<accession>A0ABY5Y062</accession>
<dbReference type="Pfam" id="PF02107">
    <property type="entry name" value="FlgH"/>
    <property type="match status" value="1"/>
</dbReference>
<evidence type="ECO:0000256" key="2">
    <source>
        <dbReference type="ARBA" id="ARBA00006929"/>
    </source>
</evidence>
<dbReference type="Proteomes" id="UP001058120">
    <property type="component" value="Chromosome"/>
</dbReference>
<gene>
    <name evidence="7" type="primary">flgH</name>
    <name evidence="9" type="ORF">JBF11_08835</name>
</gene>
<keyword evidence="7" id="KW-0449">Lipoprotein</keyword>
<dbReference type="PROSITE" id="PS51257">
    <property type="entry name" value="PROKAR_LIPOPROTEIN"/>
    <property type="match status" value="1"/>
</dbReference>
<evidence type="ECO:0000256" key="5">
    <source>
        <dbReference type="ARBA" id="ARBA00023143"/>
    </source>
</evidence>
<dbReference type="InterPro" id="IPR000527">
    <property type="entry name" value="Flag_Lring"/>
</dbReference>
<dbReference type="HAMAP" id="MF_00415">
    <property type="entry name" value="FlgH"/>
    <property type="match status" value="1"/>
</dbReference>
<evidence type="ECO:0000256" key="7">
    <source>
        <dbReference type="HAMAP-Rule" id="MF_00415"/>
    </source>
</evidence>
<dbReference type="PANTHER" id="PTHR34933:SF1">
    <property type="entry name" value="FLAGELLAR L-RING PROTEIN"/>
    <property type="match status" value="1"/>
</dbReference>
<dbReference type="RefSeq" id="WP_334315121.1">
    <property type="nucleotide sequence ID" value="NZ_CP065938.1"/>
</dbReference>
<dbReference type="EMBL" id="CP065938">
    <property type="protein sequence ID" value="UWX05538.1"/>
    <property type="molecule type" value="Genomic_DNA"/>
</dbReference>
<evidence type="ECO:0000256" key="4">
    <source>
        <dbReference type="ARBA" id="ARBA00023136"/>
    </source>
</evidence>
<dbReference type="PRINTS" id="PR01008">
    <property type="entry name" value="FLGLRINGFLGH"/>
</dbReference>
<name>A0ABY5Y062_9BACT</name>
<keyword evidence="9" id="KW-0282">Flagellum</keyword>
<keyword evidence="6 7" id="KW-0998">Cell outer membrane</keyword>
<evidence type="ECO:0000256" key="1">
    <source>
        <dbReference type="ARBA" id="ARBA00002591"/>
    </source>
</evidence>